<sequence>MKSKQITAGILSLAIGLTSAGMAMAAPAANGAQSAAKTQSAPAKKTDKPTAPAQKVTDPALIKSLNHETAIPLLVDAEKRYFYALSGGTGTGGEMETFTENGKEYRYLFADIDTKDELLKYLMKSYTKQASEFFIKKFIIVHEGRLAQLNADTGNLLEFGRATAKMISMTPTKRVYKINVPFPKEIKESSKYIMVKFEKVGDYWRVDTAPQLIF</sequence>
<evidence type="ECO:0000256" key="1">
    <source>
        <dbReference type="SAM" id="MobiDB-lite"/>
    </source>
</evidence>
<feature type="signal peptide" evidence="2">
    <location>
        <begin position="1"/>
        <end position="25"/>
    </location>
</feature>
<keyword evidence="4" id="KW-1185">Reference proteome</keyword>
<evidence type="ECO:0000256" key="2">
    <source>
        <dbReference type="SAM" id="SignalP"/>
    </source>
</evidence>
<dbReference type="Gene3D" id="3.10.450.420">
    <property type="match status" value="1"/>
</dbReference>
<organism evidence="3 4">
    <name type="scientific">Paenibacillus zeisoli</name>
    <dbReference type="NCBI Taxonomy" id="2496267"/>
    <lineage>
        <taxon>Bacteria</taxon>
        <taxon>Bacillati</taxon>
        <taxon>Bacillota</taxon>
        <taxon>Bacilli</taxon>
        <taxon>Bacillales</taxon>
        <taxon>Paenibacillaceae</taxon>
        <taxon>Paenibacillus</taxon>
    </lineage>
</organism>
<name>A0A3S1D987_9BACL</name>
<feature type="region of interest" description="Disordered" evidence="1">
    <location>
        <begin position="35"/>
        <end position="55"/>
    </location>
</feature>
<keyword evidence="2" id="KW-0732">Signal</keyword>
<dbReference type="OrthoDB" id="2814503at2"/>
<evidence type="ECO:0008006" key="5">
    <source>
        <dbReference type="Google" id="ProtNLM"/>
    </source>
</evidence>
<proteinExistence type="predicted"/>
<gene>
    <name evidence="3" type="ORF">EJP77_10025</name>
</gene>
<dbReference type="Proteomes" id="UP000272464">
    <property type="component" value="Unassembled WGS sequence"/>
</dbReference>
<comment type="caution">
    <text evidence="3">The sequence shown here is derived from an EMBL/GenBank/DDBJ whole genome shotgun (WGS) entry which is preliminary data.</text>
</comment>
<reference evidence="3 4" key="1">
    <citation type="submission" date="2018-12" db="EMBL/GenBank/DDBJ databases">
        <authorList>
            <person name="Sun L."/>
            <person name="Chen Z."/>
        </authorList>
    </citation>
    <scope>NUCLEOTIDE SEQUENCE [LARGE SCALE GENOMIC DNA]</scope>
    <source>
        <strain evidence="3 4">3-5-3</strain>
    </source>
</reference>
<dbReference type="Pfam" id="PF16800">
    <property type="entry name" value="Endopep_inhib"/>
    <property type="match status" value="1"/>
</dbReference>
<dbReference type="RefSeq" id="WP_127199097.1">
    <property type="nucleotide sequence ID" value="NZ_RZNX01000003.1"/>
</dbReference>
<dbReference type="InterPro" id="IPR053749">
    <property type="entry name" value="TA_system-associated_sf"/>
</dbReference>
<protein>
    <recommendedName>
        <fullName evidence="5">IseA DL-endopeptidase inhibitor</fullName>
    </recommendedName>
</protein>
<feature type="chain" id="PRO_5018678890" description="IseA DL-endopeptidase inhibitor" evidence="2">
    <location>
        <begin position="26"/>
        <end position="214"/>
    </location>
</feature>
<accession>A0A3S1D987</accession>
<evidence type="ECO:0000313" key="3">
    <source>
        <dbReference type="EMBL" id="RUT31717.1"/>
    </source>
</evidence>
<dbReference type="AlphaFoldDB" id="A0A3S1D987"/>
<evidence type="ECO:0000313" key="4">
    <source>
        <dbReference type="Proteomes" id="UP000272464"/>
    </source>
</evidence>
<dbReference type="EMBL" id="RZNX01000003">
    <property type="protein sequence ID" value="RUT31717.1"/>
    <property type="molecule type" value="Genomic_DNA"/>
</dbReference>
<dbReference type="InterPro" id="IPR031841">
    <property type="entry name" value="Endopep_inhib"/>
</dbReference>